<feature type="transmembrane region" description="Helical" evidence="1">
    <location>
        <begin position="64"/>
        <end position="84"/>
    </location>
</feature>
<gene>
    <name evidence="2" type="ORF">E8P82_12720</name>
</gene>
<evidence type="ECO:0000313" key="2">
    <source>
        <dbReference type="EMBL" id="THJ65170.1"/>
    </source>
</evidence>
<feature type="transmembrane region" description="Helical" evidence="1">
    <location>
        <begin position="177"/>
        <end position="195"/>
    </location>
</feature>
<accession>A0A4S5E1I2</accession>
<reference evidence="2 3" key="1">
    <citation type="submission" date="2019-04" db="EMBL/GenBank/DDBJ databases">
        <authorList>
            <person name="Liu Q."/>
            <person name="Xin Y.-H."/>
        </authorList>
    </citation>
    <scope>NUCLEOTIDE SEQUENCE [LARGE SCALE GENOMIC DNA]</scope>
    <source>
        <strain evidence="2 3">AM23</strain>
    </source>
</reference>
<dbReference type="EMBL" id="SSWH01000012">
    <property type="protein sequence ID" value="THJ65170.1"/>
    <property type="molecule type" value="Genomic_DNA"/>
</dbReference>
<feature type="transmembrane region" description="Helical" evidence="1">
    <location>
        <begin position="96"/>
        <end position="118"/>
    </location>
</feature>
<sequence>MITDVLHWAALVLCAVATLLRLPGALRGRGRTMCGVLLLLTFAVALSIEPLYDAVDGMLGGVNAANLLLRLILYAVLALLGVRVAAAFESPLVRRLIAGPFGLAVLALTIASTLYFFLASELPGSSVGLNDFLDQATVQEYAAVGRLYPGYVAACLVLPTARSVIDGRARTIHRTAGGLLAGGSLLVVVFVVLRLTGLDLMTWNVILPFSAILLMVFGLFLIWLSHARSRRRAARTTGLA</sequence>
<feature type="transmembrane region" description="Helical" evidence="1">
    <location>
        <begin position="201"/>
        <end position="224"/>
    </location>
</feature>
<dbReference type="RefSeq" id="WP_136455401.1">
    <property type="nucleotide sequence ID" value="NZ_SSWH01000012.1"/>
</dbReference>
<name>A0A4S5E1I2_9MICC</name>
<dbReference type="Proteomes" id="UP000305233">
    <property type="component" value="Unassembled WGS sequence"/>
</dbReference>
<keyword evidence="1" id="KW-1133">Transmembrane helix</keyword>
<dbReference type="AlphaFoldDB" id="A0A4S5E1I2"/>
<protein>
    <submittedName>
        <fullName evidence="2">Uncharacterized protein</fullName>
    </submittedName>
</protein>
<organism evidence="2 3">
    <name type="scientific">Arthrobacter echini</name>
    <dbReference type="NCBI Taxonomy" id="1529066"/>
    <lineage>
        <taxon>Bacteria</taxon>
        <taxon>Bacillati</taxon>
        <taxon>Actinomycetota</taxon>
        <taxon>Actinomycetes</taxon>
        <taxon>Micrococcales</taxon>
        <taxon>Micrococcaceae</taxon>
        <taxon>Arthrobacter</taxon>
    </lineage>
</organism>
<feature type="transmembrane region" description="Helical" evidence="1">
    <location>
        <begin position="34"/>
        <end position="52"/>
    </location>
</feature>
<dbReference type="OrthoDB" id="4937800at2"/>
<proteinExistence type="predicted"/>
<keyword evidence="1" id="KW-0812">Transmembrane</keyword>
<feature type="transmembrane region" description="Helical" evidence="1">
    <location>
        <begin position="148"/>
        <end position="165"/>
    </location>
</feature>
<keyword evidence="1" id="KW-0472">Membrane</keyword>
<comment type="caution">
    <text evidence="2">The sequence shown here is derived from an EMBL/GenBank/DDBJ whole genome shotgun (WGS) entry which is preliminary data.</text>
</comment>
<evidence type="ECO:0000256" key="1">
    <source>
        <dbReference type="SAM" id="Phobius"/>
    </source>
</evidence>
<feature type="transmembrane region" description="Helical" evidence="1">
    <location>
        <begin position="6"/>
        <end position="22"/>
    </location>
</feature>
<keyword evidence="3" id="KW-1185">Reference proteome</keyword>
<evidence type="ECO:0000313" key="3">
    <source>
        <dbReference type="Proteomes" id="UP000305233"/>
    </source>
</evidence>